<reference evidence="1 2" key="1">
    <citation type="submission" date="2021-04" db="EMBL/GenBank/DDBJ databases">
        <authorList>
            <person name="Bliznina A."/>
        </authorList>
    </citation>
    <scope>NUCLEOTIDE SEQUENCE [LARGE SCALE GENOMIC DNA]</scope>
</reference>
<dbReference type="Proteomes" id="UP001158576">
    <property type="component" value="Chromosome XSR"/>
</dbReference>
<proteinExistence type="predicted"/>
<dbReference type="Gene3D" id="3.40.630.10">
    <property type="entry name" value="Zn peptidases"/>
    <property type="match status" value="1"/>
</dbReference>
<organism evidence="1 2">
    <name type="scientific">Oikopleura dioica</name>
    <name type="common">Tunicate</name>
    <dbReference type="NCBI Taxonomy" id="34765"/>
    <lineage>
        <taxon>Eukaryota</taxon>
        <taxon>Metazoa</taxon>
        <taxon>Chordata</taxon>
        <taxon>Tunicata</taxon>
        <taxon>Appendicularia</taxon>
        <taxon>Copelata</taxon>
        <taxon>Oikopleuridae</taxon>
        <taxon>Oikopleura</taxon>
    </lineage>
</organism>
<evidence type="ECO:0000313" key="2">
    <source>
        <dbReference type="Proteomes" id="UP001158576"/>
    </source>
</evidence>
<gene>
    <name evidence="1" type="ORF">OKIOD_LOCUS8423</name>
</gene>
<name>A0ABN7SLB0_OIKDI</name>
<evidence type="ECO:0000313" key="1">
    <source>
        <dbReference type="EMBL" id="CAG5100147.1"/>
    </source>
</evidence>
<keyword evidence="2" id="KW-1185">Reference proteome</keyword>
<protein>
    <submittedName>
        <fullName evidence="1">Oidioi.mRNA.OKI2018_I69.XSR.g16865.t1.cds</fullName>
    </submittedName>
</protein>
<accession>A0ABN7SLB0</accession>
<dbReference type="EMBL" id="OU015569">
    <property type="protein sequence ID" value="CAG5100147.1"/>
    <property type="molecule type" value="Genomic_DNA"/>
</dbReference>
<sequence>MDELLCKAKEVNPELTLEVIFTDSLDEINGSEQFVESLKKQGKLQDVHFLLDLNVLGRSNPKIFATSETTKVEFDHIRAVEKRLKESGSKQEARIVADEY</sequence>